<proteinExistence type="predicted"/>
<dbReference type="KEGG" id="vg:55620346"/>
<feature type="domain" description="Exonuclease" evidence="4">
    <location>
        <begin position="2"/>
        <end position="179"/>
    </location>
</feature>
<gene>
    <name evidence="5" type="primary">66</name>
    <name evidence="5" type="ORF">KYLE_69</name>
</gene>
<keyword evidence="3" id="KW-0269">Exonuclease</keyword>
<evidence type="ECO:0000313" key="6">
    <source>
        <dbReference type="Proteomes" id="UP000319711"/>
    </source>
</evidence>
<dbReference type="PANTHER" id="PTHR30231:SF4">
    <property type="entry name" value="PROTEIN NEN2"/>
    <property type="match status" value="1"/>
</dbReference>
<dbReference type="CDD" id="cd06127">
    <property type="entry name" value="DEDDh"/>
    <property type="match status" value="1"/>
</dbReference>
<dbReference type="SUPFAM" id="SSF53098">
    <property type="entry name" value="Ribonuclease H-like"/>
    <property type="match status" value="1"/>
</dbReference>
<dbReference type="GO" id="GO:0008408">
    <property type="term" value="F:3'-5' exonuclease activity"/>
    <property type="evidence" value="ECO:0007669"/>
    <property type="project" value="TreeGrafter"/>
</dbReference>
<dbReference type="RefSeq" id="YP_009849901.1">
    <property type="nucleotide sequence ID" value="NC_048796.1"/>
</dbReference>
<protein>
    <submittedName>
        <fullName evidence="5">DNA polymerase III subunit epsilon</fullName>
    </submittedName>
</protein>
<organism evidence="5 6">
    <name type="scientific">Pantoea phage Kyle</name>
    <dbReference type="NCBI Taxonomy" id="2589665"/>
    <lineage>
        <taxon>Viruses</taxon>
        <taxon>Duplodnaviria</taxon>
        <taxon>Heunggongvirae</taxon>
        <taxon>Uroviricota</taxon>
        <taxon>Caudoviricetes</taxon>
        <taxon>Lindbergviridae</taxon>
        <taxon>Kylevirus</taxon>
        <taxon>Kylevirus kyle</taxon>
    </lineage>
</organism>
<dbReference type="PANTHER" id="PTHR30231">
    <property type="entry name" value="DNA POLYMERASE III SUBUNIT EPSILON"/>
    <property type="match status" value="1"/>
</dbReference>
<dbReference type="GeneID" id="55620346"/>
<dbReference type="EMBL" id="MN038177">
    <property type="protein sequence ID" value="QDH49631.1"/>
    <property type="molecule type" value="Genomic_DNA"/>
</dbReference>
<evidence type="ECO:0000256" key="3">
    <source>
        <dbReference type="ARBA" id="ARBA00022839"/>
    </source>
</evidence>
<keyword evidence="1" id="KW-0540">Nuclease</keyword>
<reference evidence="5 6" key="1">
    <citation type="submission" date="2019-06" db="EMBL/GenBank/DDBJ databases">
        <authorList>
            <person name="Fakulujo A."/>
            <person name="Fiaz D."/>
            <person name="Garg S."/>
            <person name="Gordon G."/>
            <person name="Haider Z."/>
            <person name="Hale A."/>
            <person name="Hodges K."/>
            <person name="Jacob L."/>
            <person name="Kandil F."/>
            <person name="Kincaid V."/>
            <person name="Melchor-Guerra M."/>
            <person name="Morrelli A."/>
            <person name="Morris R."/>
            <person name="Nawaz M."/>
            <person name="Nguyen N."/>
            <person name="Omair A."/>
            <person name="Pray J."/>
            <person name="Saleem H."/>
            <person name="Saravane K."/>
            <person name="Sharma A."/>
            <person name="Singh A."/>
            <person name="Walston M."/>
            <person name="Zaman H."/>
            <person name="Puthuveetil N."/>
            <person name="Do L."/>
            <person name="Islam N."/>
            <person name="Johnson A."/>
        </authorList>
    </citation>
    <scope>NUCLEOTIDE SEQUENCE [LARGE SCALE GENOMIC DNA]</scope>
</reference>
<dbReference type="InterPro" id="IPR036397">
    <property type="entry name" value="RNaseH_sf"/>
</dbReference>
<evidence type="ECO:0000313" key="5">
    <source>
        <dbReference type="EMBL" id="QDH49631.1"/>
    </source>
</evidence>
<dbReference type="Gene3D" id="3.30.420.10">
    <property type="entry name" value="Ribonuclease H-like superfamily/Ribonuclease H"/>
    <property type="match status" value="1"/>
</dbReference>
<dbReference type="Pfam" id="PF00929">
    <property type="entry name" value="RNase_T"/>
    <property type="match status" value="1"/>
</dbReference>
<dbReference type="GO" id="GO:0003676">
    <property type="term" value="F:nucleic acid binding"/>
    <property type="evidence" value="ECO:0007669"/>
    <property type="project" value="InterPro"/>
</dbReference>
<name>A0A514A8N4_9CAUD</name>
<dbReference type="InterPro" id="IPR013520">
    <property type="entry name" value="Ribonucl_H"/>
</dbReference>
<evidence type="ECO:0000256" key="2">
    <source>
        <dbReference type="ARBA" id="ARBA00022801"/>
    </source>
</evidence>
<evidence type="ECO:0000259" key="4">
    <source>
        <dbReference type="SMART" id="SM00479"/>
    </source>
</evidence>
<dbReference type="SMART" id="SM00479">
    <property type="entry name" value="EXOIII"/>
    <property type="match status" value="1"/>
</dbReference>
<dbReference type="Proteomes" id="UP000319711">
    <property type="component" value="Segment"/>
</dbReference>
<accession>A0A514A8N4</accession>
<evidence type="ECO:0000256" key="1">
    <source>
        <dbReference type="ARBA" id="ARBA00022722"/>
    </source>
</evidence>
<keyword evidence="6" id="KW-1185">Reference proteome</keyword>
<keyword evidence="2" id="KW-0378">Hydrolase</keyword>
<dbReference type="InterPro" id="IPR012337">
    <property type="entry name" value="RNaseH-like_sf"/>
</dbReference>
<sequence length="180" mass="20732">MLFTVFDTETTGLTVHHQAPLGLQPRPIEFAGIITDGKEIIDTLELIINPEIIIEEIITKLTGLTNEDLEVNKTFAEQHEQIADFISRGQAIIAHNMSFDKNIIDYAARRIGLTLDDMKFPKIQICTVEQFYPQFGRRMKLQELYELFIGKYTQKHRALDDIMMLHKICQTQGVYDIFGD</sequence>